<organism evidence="9 10">
    <name type="scientific">[Candida] anglica</name>
    <dbReference type="NCBI Taxonomy" id="148631"/>
    <lineage>
        <taxon>Eukaryota</taxon>
        <taxon>Fungi</taxon>
        <taxon>Dikarya</taxon>
        <taxon>Ascomycota</taxon>
        <taxon>Saccharomycotina</taxon>
        <taxon>Pichiomycetes</taxon>
        <taxon>Debaryomycetaceae</taxon>
        <taxon>Kurtzmaniella</taxon>
    </lineage>
</organism>
<evidence type="ECO:0000256" key="5">
    <source>
        <dbReference type="ARBA" id="ARBA00022786"/>
    </source>
</evidence>
<keyword evidence="5 7" id="KW-0833">Ubl conjugation pathway</keyword>
<keyword evidence="7" id="KW-0653">Protein transport</keyword>
<dbReference type="EMBL" id="OZ004253">
    <property type="protein sequence ID" value="CAK7892800.1"/>
    <property type="molecule type" value="Genomic_DNA"/>
</dbReference>
<protein>
    <recommendedName>
        <fullName evidence="3 7">Ubiquitin-like protein ATG12</fullName>
    </recommendedName>
</protein>
<evidence type="ECO:0000313" key="10">
    <source>
        <dbReference type="Proteomes" id="UP001497600"/>
    </source>
</evidence>
<gene>
    <name evidence="9" type="primary">ATG12</name>
    <name evidence="9" type="ORF">CAAN4_A04522</name>
</gene>
<comment type="subunit">
    <text evidence="7">Forms a conjugate with ATG5.</text>
</comment>
<comment type="function">
    <text evidence="7">Ubiquitin-like protein involved in cytoplasm to vacuole transport (Cvt), autophagy vesicles formation, mitophagy, and nucleophagy.</text>
</comment>
<evidence type="ECO:0000256" key="3">
    <source>
        <dbReference type="ARBA" id="ARBA00015875"/>
    </source>
</evidence>
<dbReference type="PANTHER" id="PTHR13385:SF0">
    <property type="entry name" value="UBIQUITIN-LIKE PROTEIN ATG12"/>
    <property type="match status" value="1"/>
</dbReference>
<evidence type="ECO:0000256" key="4">
    <source>
        <dbReference type="ARBA" id="ARBA00022499"/>
    </source>
</evidence>
<comment type="similarity">
    <text evidence="2 7">Belongs to the ATG12 family.</text>
</comment>
<keyword evidence="6 7" id="KW-0072">Autophagy</keyword>
<evidence type="ECO:0000256" key="6">
    <source>
        <dbReference type="ARBA" id="ARBA00023006"/>
    </source>
</evidence>
<accession>A0ABP0E5N3</accession>
<dbReference type="PANTHER" id="PTHR13385">
    <property type="entry name" value="AUTOPHAGY PROTEIN 12"/>
    <property type="match status" value="1"/>
</dbReference>
<dbReference type="CDD" id="cd01612">
    <property type="entry name" value="Ubl_ATG12"/>
    <property type="match status" value="1"/>
</dbReference>
<keyword evidence="7" id="KW-0472">Membrane</keyword>
<dbReference type="Proteomes" id="UP001497600">
    <property type="component" value="Chromosome A"/>
</dbReference>
<evidence type="ECO:0000313" key="9">
    <source>
        <dbReference type="EMBL" id="CAK7892800.1"/>
    </source>
</evidence>
<evidence type="ECO:0000256" key="2">
    <source>
        <dbReference type="ARBA" id="ARBA00007778"/>
    </source>
</evidence>
<dbReference type="InterPro" id="IPR029071">
    <property type="entry name" value="Ubiquitin-like_domsf"/>
</dbReference>
<evidence type="ECO:0000256" key="1">
    <source>
        <dbReference type="ARBA" id="ARBA00004623"/>
    </source>
</evidence>
<keyword evidence="4 7" id="KW-1017">Isopeptide bond</keyword>
<reference evidence="9 10" key="1">
    <citation type="submission" date="2024-01" db="EMBL/GenBank/DDBJ databases">
        <authorList>
            <consortium name="Genoscope - CEA"/>
            <person name="William W."/>
        </authorList>
    </citation>
    <scope>NUCLEOTIDE SEQUENCE [LARGE SCALE GENOMIC DNA]</scope>
    <source>
        <strain evidence="9 10">29B2s-10</strain>
    </source>
</reference>
<sequence>MSDLESESASDSGPESENDVRAPPPLAASVLLEKTSIVPPPPPPEKVSIRLVSIGSTPSVSPNVIRISGDRSMAAVGQFLRKRLRSKSVHLYIQNTFEPGPDESVQDLFNLFKTKNELIVSYCLQVAFG</sequence>
<name>A0ABP0E5N3_9ASCO</name>
<evidence type="ECO:0000256" key="8">
    <source>
        <dbReference type="SAM" id="MobiDB-lite"/>
    </source>
</evidence>
<dbReference type="InterPro" id="IPR007242">
    <property type="entry name" value="Atg12"/>
</dbReference>
<keyword evidence="7" id="KW-0813">Transport</keyword>
<dbReference type="SUPFAM" id="SSF54236">
    <property type="entry name" value="Ubiquitin-like"/>
    <property type="match status" value="1"/>
</dbReference>
<comment type="subcellular location">
    <subcellularLocation>
        <location evidence="1 7">Preautophagosomal structure membrane</location>
        <topology evidence="1 7">Peripheral membrane protein</topology>
    </subcellularLocation>
</comment>
<proteinExistence type="inferred from homology"/>
<evidence type="ECO:0000256" key="7">
    <source>
        <dbReference type="RuleBase" id="RU361201"/>
    </source>
</evidence>
<feature type="region of interest" description="Disordered" evidence="8">
    <location>
        <begin position="1"/>
        <end position="25"/>
    </location>
</feature>
<dbReference type="Gene3D" id="3.10.20.90">
    <property type="entry name" value="Phosphatidylinositol 3-kinase Catalytic Subunit, Chain A, domain 1"/>
    <property type="match status" value="1"/>
</dbReference>
<keyword evidence="10" id="KW-1185">Reference proteome</keyword>
<dbReference type="Pfam" id="PF04110">
    <property type="entry name" value="APG12"/>
    <property type="match status" value="1"/>
</dbReference>